<dbReference type="InterPro" id="IPR047264">
    <property type="entry name" value="Cupin_HpaA-like_N"/>
</dbReference>
<dbReference type="InterPro" id="IPR011051">
    <property type="entry name" value="RmlC_Cupin_sf"/>
</dbReference>
<evidence type="ECO:0000256" key="1">
    <source>
        <dbReference type="ARBA" id="ARBA00023015"/>
    </source>
</evidence>
<keyword evidence="2" id="KW-0238">DNA-binding</keyword>
<dbReference type="Gene3D" id="1.10.10.60">
    <property type="entry name" value="Homeodomain-like"/>
    <property type="match status" value="1"/>
</dbReference>
<gene>
    <name evidence="6" type="ordered locus">Pnap_2708</name>
</gene>
<proteinExistence type="predicted"/>
<reference evidence="7" key="1">
    <citation type="journal article" date="2009" name="Environ. Microbiol.">
        <title>The genome of Polaromonas naphthalenivorans strain CJ2, isolated from coal tar-contaminated sediment, reveals physiological and metabolic versatility and evolution through extensive horizontal gene transfer.</title>
        <authorList>
            <person name="Yagi J.M."/>
            <person name="Sims D."/>
            <person name="Brettin T."/>
            <person name="Bruce D."/>
            <person name="Madsen E.L."/>
        </authorList>
    </citation>
    <scope>NUCLEOTIDE SEQUENCE [LARGE SCALE GENOMIC DNA]</scope>
    <source>
        <strain evidence="7">CJ2</strain>
    </source>
</reference>
<dbReference type="SMART" id="SM00342">
    <property type="entry name" value="HTH_ARAC"/>
    <property type="match status" value="1"/>
</dbReference>
<feature type="domain" description="HTH araC/xylS-type" evidence="5">
    <location>
        <begin position="196"/>
        <end position="294"/>
    </location>
</feature>
<dbReference type="AlphaFoldDB" id="A1VQT2"/>
<protein>
    <submittedName>
        <fullName evidence="6">Transcriptional regulator, AraC family</fullName>
    </submittedName>
</protein>
<dbReference type="CDD" id="cd06999">
    <property type="entry name" value="cupin_HpaA-like_N"/>
    <property type="match status" value="1"/>
</dbReference>
<dbReference type="SUPFAM" id="SSF46689">
    <property type="entry name" value="Homeodomain-like"/>
    <property type="match status" value="1"/>
</dbReference>
<dbReference type="PANTHER" id="PTHR43280">
    <property type="entry name" value="ARAC-FAMILY TRANSCRIPTIONAL REGULATOR"/>
    <property type="match status" value="1"/>
</dbReference>
<dbReference type="InterPro" id="IPR014710">
    <property type="entry name" value="RmlC-like_jellyroll"/>
</dbReference>
<name>A1VQT2_POLNA</name>
<dbReference type="SUPFAM" id="SSF51182">
    <property type="entry name" value="RmlC-like cupins"/>
    <property type="match status" value="1"/>
</dbReference>
<dbReference type="PANTHER" id="PTHR43280:SF32">
    <property type="entry name" value="TRANSCRIPTIONAL REGULATORY PROTEIN"/>
    <property type="match status" value="1"/>
</dbReference>
<dbReference type="Pfam" id="PF02311">
    <property type="entry name" value="AraC_binding"/>
    <property type="match status" value="1"/>
</dbReference>
<sequence length="317" mass="34876">MNNAMLRVIPSYALYGDQAQPGWKNSFDFEWIPQRSGPYNWEIRPHVHEAFIQILYLTQGSVEVLLDNAKWRVTAPCLLVVPAQTVHGFHFAADVNGPVVTATQRPLESLAALAMPELLQTIRKPAVISLDADGRHAEALMPLFLAIEREARLHAIGQFAAGMSLLTALFVQVARLGQARAPAPLAVSLRKTAQIEKFRALVNDNFKKRLPMAFYAGQLGVTPGQLSRLCREVLGTSSLEVINARIVHEAQRDLVFTSSSIQQLADALGFADEAYFGRFFRKHTGLTPGEFRTRALQSMLKPDTWPAAGPEAVAAPG</sequence>
<evidence type="ECO:0000256" key="3">
    <source>
        <dbReference type="ARBA" id="ARBA00023159"/>
    </source>
</evidence>
<keyword evidence="3" id="KW-0010">Activator</keyword>
<dbReference type="InterPro" id="IPR009057">
    <property type="entry name" value="Homeodomain-like_sf"/>
</dbReference>
<dbReference type="InterPro" id="IPR018060">
    <property type="entry name" value="HTH_AraC"/>
</dbReference>
<accession>A1VQT2</accession>
<evidence type="ECO:0000256" key="2">
    <source>
        <dbReference type="ARBA" id="ARBA00023125"/>
    </source>
</evidence>
<dbReference type="Gene3D" id="2.60.120.10">
    <property type="entry name" value="Jelly Rolls"/>
    <property type="match status" value="1"/>
</dbReference>
<dbReference type="KEGG" id="pna:Pnap_2708"/>
<dbReference type="InterPro" id="IPR020449">
    <property type="entry name" value="Tscrpt_reg_AraC-type_HTH"/>
</dbReference>
<dbReference type="STRING" id="365044.Pnap_2708"/>
<dbReference type="GO" id="GO:0003700">
    <property type="term" value="F:DNA-binding transcription factor activity"/>
    <property type="evidence" value="ECO:0007669"/>
    <property type="project" value="InterPro"/>
</dbReference>
<evidence type="ECO:0000313" key="7">
    <source>
        <dbReference type="Proteomes" id="UP000000644"/>
    </source>
</evidence>
<dbReference type="HOGENOM" id="CLU_000445_88_2_4"/>
<keyword evidence="4" id="KW-0804">Transcription</keyword>
<dbReference type="Proteomes" id="UP000000644">
    <property type="component" value="Chromosome"/>
</dbReference>
<organism evidence="6 7">
    <name type="scientific">Polaromonas naphthalenivorans (strain CJ2)</name>
    <dbReference type="NCBI Taxonomy" id="365044"/>
    <lineage>
        <taxon>Bacteria</taxon>
        <taxon>Pseudomonadati</taxon>
        <taxon>Pseudomonadota</taxon>
        <taxon>Betaproteobacteria</taxon>
        <taxon>Burkholderiales</taxon>
        <taxon>Comamonadaceae</taxon>
        <taxon>Polaromonas</taxon>
    </lineage>
</organism>
<dbReference type="InterPro" id="IPR003313">
    <property type="entry name" value="AraC-bd"/>
</dbReference>
<keyword evidence="1" id="KW-0805">Transcription regulation</keyword>
<evidence type="ECO:0000313" key="6">
    <source>
        <dbReference type="EMBL" id="ABM38010.1"/>
    </source>
</evidence>
<dbReference type="eggNOG" id="COG2207">
    <property type="taxonomic scope" value="Bacteria"/>
</dbReference>
<dbReference type="PRINTS" id="PR00032">
    <property type="entry name" value="HTHARAC"/>
</dbReference>
<dbReference type="PROSITE" id="PS01124">
    <property type="entry name" value="HTH_ARAC_FAMILY_2"/>
    <property type="match status" value="1"/>
</dbReference>
<keyword evidence="7" id="KW-1185">Reference proteome</keyword>
<evidence type="ECO:0000259" key="5">
    <source>
        <dbReference type="PROSITE" id="PS01124"/>
    </source>
</evidence>
<dbReference type="GO" id="GO:0043565">
    <property type="term" value="F:sequence-specific DNA binding"/>
    <property type="evidence" value="ECO:0007669"/>
    <property type="project" value="InterPro"/>
</dbReference>
<dbReference type="Pfam" id="PF12833">
    <property type="entry name" value="HTH_18"/>
    <property type="match status" value="1"/>
</dbReference>
<dbReference type="EMBL" id="CP000529">
    <property type="protein sequence ID" value="ABM38010.1"/>
    <property type="molecule type" value="Genomic_DNA"/>
</dbReference>
<evidence type="ECO:0000256" key="4">
    <source>
        <dbReference type="ARBA" id="ARBA00023163"/>
    </source>
</evidence>